<name>A0A679GED5_9GAMM</name>
<dbReference type="RefSeq" id="WP_172434027.1">
    <property type="nucleotide sequence ID" value="NZ_AP022642.1"/>
</dbReference>
<sequence length="146" mass="15723">MGAPIIIGNSHDIWISNALKDAFCDVMTHVAALEGLDIMAIYEEAPGVAGTYGVTGVGIAIGDFDQYLGGREGVRRHINTCQRRLKEVAAACWLSETGTEAMAHILAWVAYHMDGNPIPENCNLRFDWPPGYPPLNPATPHLPGAP</sequence>
<dbReference type="EMBL" id="AP022642">
    <property type="protein sequence ID" value="BCA29441.1"/>
    <property type="molecule type" value="Genomic_DNA"/>
</dbReference>
<evidence type="ECO:0000313" key="1">
    <source>
        <dbReference type="EMBL" id="BCA29441.1"/>
    </source>
</evidence>
<protein>
    <submittedName>
        <fullName evidence="1">Uncharacterized protein</fullName>
    </submittedName>
</protein>
<dbReference type="Proteomes" id="UP000501237">
    <property type="component" value="Chromosome"/>
</dbReference>
<reference evidence="1 2" key="1">
    <citation type="journal article" date="2020" name="Microbiol. Resour. Announc.">
        <title>Complete genome sequence of Pseudomonas otitidis strain MrB4, isolated from Lake Biwa in Japan.</title>
        <authorList>
            <person name="Miyazaki K."/>
            <person name="Hase E."/>
            <person name="Maruya T."/>
        </authorList>
    </citation>
    <scope>NUCLEOTIDE SEQUENCE [LARGE SCALE GENOMIC DNA]</scope>
    <source>
        <strain evidence="1 2">MrB4</strain>
    </source>
</reference>
<dbReference type="KEGG" id="poj:PtoMrB4_34180"/>
<evidence type="ECO:0000313" key="2">
    <source>
        <dbReference type="Proteomes" id="UP000501237"/>
    </source>
</evidence>
<proteinExistence type="predicted"/>
<organism evidence="1 2">
    <name type="scientific">Metapseudomonas otitidis</name>
    <dbReference type="NCBI Taxonomy" id="319939"/>
    <lineage>
        <taxon>Bacteria</taxon>
        <taxon>Pseudomonadati</taxon>
        <taxon>Pseudomonadota</taxon>
        <taxon>Gammaproteobacteria</taxon>
        <taxon>Pseudomonadales</taxon>
        <taxon>Pseudomonadaceae</taxon>
        <taxon>Metapseudomonas</taxon>
    </lineage>
</organism>
<accession>A0A679GED5</accession>
<dbReference type="AlphaFoldDB" id="A0A679GED5"/>
<gene>
    <name evidence="1" type="ORF">PtoMrB4_34180</name>
</gene>
<dbReference type="GeneID" id="57398635"/>